<dbReference type="STRING" id="758803.SAMN05421803_10721"/>
<dbReference type="RefSeq" id="WP_073379646.1">
    <property type="nucleotide sequence ID" value="NZ_FQZK01000007.1"/>
</dbReference>
<dbReference type="SUPFAM" id="SSF143456">
    <property type="entry name" value="VC0467-like"/>
    <property type="match status" value="1"/>
</dbReference>
<name>A0A1M6K2V2_9ACTN</name>
<organism evidence="3 4">
    <name type="scientific">Nocardiopsis flavescens</name>
    <dbReference type="NCBI Taxonomy" id="758803"/>
    <lineage>
        <taxon>Bacteria</taxon>
        <taxon>Bacillati</taxon>
        <taxon>Actinomycetota</taxon>
        <taxon>Actinomycetes</taxon>
        <taxon>Streptosporangiales</taxon>
        <taxon>Nocardiopsidaceae</taxon>
        <taxon>Nocardiopsis</taxon>
    </lineage>
</organism>
<dbReference type="PANTHER" id="PTHR30327">
    <property type="entry name" value="UNCHARACTERIZED PROTEIN YQGE"/>
    <property type="match status" value="1"/>
</dbReference>
<proteinExistence type="inferred from homology"/>
<evidence type="ECO:0000256" key="2">
    <source>
        <dbReference type="HAMAP-Rule" id="MF_00758"/>
    </source>
</evidence>
<evidence type="ECO:0000313" key="3">
    <source>
        <dbReference type="EMBL" id="SHJ53257.1"/>
    </source>
</evidence>
<dbReference type="GO" id="GO:0005829">
    <property type="term" value="C:cytosol"/>
    <property type="evidence" value="ECO:0007669"/>
    <property type="project" value="TreeGrafter"/>
</dbReference>
<dbReference type="NCBIfam" id="NF001270">
    <property type="entry name" value="PRK00228.2-2"/>
    <property type="match status" value="1"/>
</dbReference>
<dbReference type="Pfam" id="PF02622">
    <property type="entry name" value="DUF179"/>
    <property type="match status" value="1"/>
</dbReference>
<dbReference type="InterPro" id="IPR003774">
    <property type="entry name" value="AlgH-like"/>
</dbReference>
<dbReference type="EMBL" id="FQZK01000007">
    <property type="protein sequence ID" value="SHJ53257.1"/>
    <property type="molecule type" value="Genomic_DNA"/>
</dbReference>
<accession>A0A1M6K2V2</accession>
<sequence>MDQPTKTGRLLVAAPMLREDSFRRSVVFVVDDTPEGTLGVILNRPLGLPVAEVVVDWGVLASEPAVMFSGGPVGTGSGIALGAAGPDGPPPGWSPLEGLGPAAALVGVGVVDLDDPAPPNGGSLDGFRVFAGYAGWSAGQLDGEIGQGAWYVLDAVAADVFTTDPEGLWSRVLRRQGGDLALLSTYPDDPGLN</sequence>
<comment type="similarity">
    <text evidence="1 2">Belongs to the UPF0301 (AlgH) family.</text>
</comment>
<evidence type="ECO:0000313" key="4">
    <source>
        <dbReference type="Proteomes" id="UP000184452"/>
    </source>
</evidence>
<reference evidence="3 4" key="1">
    <citation type="submission" date="2016-11" db="EMBL/GenBank/DDBJ databases">
        <authorList>
            <person name="Jaros S."/>
            <person name="Januszkiewicz K."/>
            <person name="Wedrychowicz H."/>
        </authorList>
    </citation>
    <scope>NUCLEOTIDE SEQUENCE [LARGE SCALE GENOMIC DNA]</scope>
    <source>
        <strain evidence="3 4">CGMCC 4.5723</strain>
    </source>
</reference>
<keyword evidence="4" id="KW-1185">Reference proteome</keyword>
<dbReference type="Proteomes" id="UP000184452">
    <property type="component" value="Unassembled WGS sequence"/>
</dbReference>
<dbReference type="HAMAP" id="MF_00758">
    <property type="entry name" value="UPF0301"/>
    <property type="match status" value="1"/>
</dbReference>
<protein>
    <recommendedName>
        <fullName evidence="2">UPF0301 protein SAMN05421803_10721</fullName>
    </recommendedName>
</protein>
<gene>
    <name evidence="3" type="ORF">SAMN05421803_10721</name>
</gene>
<evidence type="ECO:0000256" key="1">
    <source>
        <dbReference type="ARBA" id="ARBA00009600"/>
    </source>
</evidence>
<dbReference type="OrthoDB" id="9807486at2"/>
<dbReference type="AlphaFoldDB" id="A0A1M6K2V2"/>
<dbReference type="Gene3D" id="3.40.1740.10">
    <property type="entry name" value="VC0467-like"/>
    <property type="match status" value="1"/>
</dbReference>
<dbReference type="PANTHER" id="PTHR30327:SF1">
    <property type="entry name" value="UPF0301 PROTEIN YQGE"/>
    <property type="match status" value="1"/>
</dbReference>